<dbReference type="OrthoDB" id="1809801at2"/>
<name>C0GCD4_DETAL</name>
<dbReference type="EMBL" id="ACJM01000001">
    <property type="protein sequence ID" value="EEG78869.1"/>
    <property type="molecule type" value="Genomic_DNA"/>
</dbReference>
<dbReference type="eggNOG" id="COG0189">
    <property type="taxonomic scope" value="Bacteria"/>
</dbReference>
<protein>
    <recommendedName>
        <fullName evidence="3">ATP-grasp domain-containing protein</fullName>
    </recommendedName>
</protein>
<dbReference type="AlphaFoldDB" id="C0GCD4"/>
<sequence length="377" mass="43592">MDKENLIGIVLPVNQYNHLSKPGPKLKAILSFYEKAARMNDLSICYFRFKDLKSTKEPFMAYVKRENSYVLWEVAKPWVIYKRTGHRSSINPLIESLMNEGIRVFNSYRNNNKYKIYKMVRDNEELNKHQPETKIASPRTINEMMSQFNSLMIKPDNGEVGRGIMKLEKMQGDIWCLYEKSKERKKGLWKQTFFEDELPTTLLTKIKNRRYLVQQTIDLATFSGNPFDMRVSTQRNHLGEWQVSAIIVKVATDGQFLTNVGQGGTTTTIEYILADHPVFNLEKVKMDICDLALKLANHISLYKKDMADFGFDIGLSKDGIPYLIEVNHVSDYGTLALKNGKLIANEWKDVFTTPINYARFLLAEVKRVEEKGRSDDS</sequence>
<dbReference type="SUPFAM" id="SSF56059">
    <property type="entry name" value="Glutathione synthetase ATP-binding domain-like"/>
    <property type="match status" value="1"/>
</dbReference>
<gene>
    <name evidence="1" type="ORF">DealDRAFT_0143</name>
</gene>
<comment type="caution">
    <text evidence="1">The sequence shown here is derived from an EMBL/GenBank/DDBJ whole genome shotgun (WGS) entry which is preliminary data.</text>
</comment>
<proteinExistence type="predicted"/>
<accession>C0GCD4</accession>
<dbReference type="InterPro" id="IPR026838">
    <property type="entry name" value="YheC/D"/>
</dbReference>
<dbReference type="RefSeq" id="WP_008513899.1">
    <property type="nucleotide sequence ID" value="NZ_ACJM01000001.1"/>
</dbReference>
<keyword evidence="2" id="KW-1185">Reference proteome</keyword>
<reference evidence="1 2" key="1">
    <citation type="submission" date="2009-02" db="EMBL/GenBank/DDBJ databases">
        <title>Sequencing of the draft genome and assembly of Dethiobacter alkaliphilus AHT 1.</title>
        <authorList>
            <consortium name="US DOE Joint Genome Institute (JGI-PGF)"/>
            <person name="Lucas S."/>
            <person name="Copeland A."/>
            <person name="Lapidus A."/>
            <person name="Glavina del Rio T."/>
            <person name="Dalin E."/>
            <person name="Tice H."/>
            <person name="Bruce D."/>
            <person name="Goodwin L."/>
            <person name="Pitluck S."/>
            <person name="Larimer F."/>
            <person name="Land M.L."/>
            <person name="Hauser L."/>
            <person name="Muyzer G."/>
        </authorList>
    </citation>
    <scope>NUCLEOTIDE SEQUENCE [LARGE SCALE GENOMIC DNA]</scope>
    <source>
        <strain evidence="1 2">AHT 1</strain>
    </source>
</reference>
<dbReference type="Proteomes" id="UP000006443">
    <property type="component" value="Unassembled WGS sequence"/>
</dbReference>
<evidence type="ECO:0008006" key="3">
    <source>
        <dbReference type="Google" id="ProtNLM"/>
    </source>
</evidence>
<organism evidence="1 2">
    <name type="scientific">Dethiobacter alkaliphilus AHT 1</name>
    <dbReference type="NCBI Taxonomy" id="555088"/>
    <lineage>
        <taxon>Bacteria</taxon>
        <taxon>Bacillati</taxon>
        <taxon>Bacillota</taxon>
        <taxon>Dethiobacteria</taxon>
        <taxon>Dethiobacterales</taxon>
        <taxon>Dethiobacteraceae</taxon>
        <taxon>Dethiobacter</taxon>
    </lineage>
</organism>
<dbReference type="Pfam" id="PF14398">
    <property type="entry name" value="ATPgrasp_YheCD"/>
    <property type="match status" value="1"/>
</dbReference>
<evidence type="ECO:0000313" key="2">
    <source>
        <dbReference type="Proteomes" id="UP000006443"/>
    </source>
</evidence>
<evidence type="ECO:0000313" key="1">
    <source>
        <dbReference type="EMBL" id="EEG78869.1"/>
    </source>
</evidence>
<dbReference type="Gene3D" id="3.30.470.20">
    <property type="entry name" value="ATP-grasp fold, B domain"/>
    <property type="match status" value="1"/>
</dbReference>
<dbReference type="STRING" id="555088.DealDRAFT_0143"/>